<accession>A0A5E6MCZ5</accession>
<evidence type="ECO:0000256" key="1">
    <source>
        <dbReference type="SAM" id="MobiDB-lite"/>
    </source>
</evidence>
<protein>
    <submittedName>
        <fullName evidence="2">Uncharacterized protein</fullName>
    </submittedName>
</protein>
<reference evidence="2" key="1">
    <citation type="submission" date="2019-09" db="EMBL/GenBank/DDBJ databases">
        <authorList>
            <person name="Cremers G."/>
        </authorList>
    </citation>
    <scope>NUCLEOTIDE SEQUENCE [LARGE SCALE GENOMIC DNA]</scope>
    <source>
        <strain evidence="2">3B</strain>
    </source>
</reference>
<dbReference type="EMBL" id="CABFUZ020000108">
    <property type="protein sequence ID" value="VVM06196.1"/>
    <property type="molecule type" value="Genomic_DNA"/>
</dbReference>
<feature type="region of interest" description="Disordered" evidence="1">
    <location>
        <begin position="53"/>
        <end position="77"/>
    </location>
</feature>
<dbReference type="AlphaFoldDB" id="A0A5E6MCZ5"/>
<keyword evidence="3" id="KW-1185">Reference proteome</keyword>
<comment type="caution">
    <text evidence="2">The sequence shown here is derived from an EMBL/GenBank/DDBJ whole genome shotgun (WGS) entry which is preliminary data.</text>
</comment>
<evidence type="ECO:0000313" key="2">
    <source>
        <dbReference type="EMBL" id="VVM06196.1"/>
    </source>
</evidence>
<dbReference type="Proteomes" id="UP000381693">
    <property type="component" value="Unassembled WGS sequence"/>
</dbReference>
<proteinExistence type="predicted"/>
<evidence type="ECO:0000313" key="3">
    <source>
        <dbReference type="Proteomes" id="UP000381693"/>
    </source>
</evidence>
<organism evidence="2 3">
    <name type="scientific">Methylacidimicrobium cyclopophantes</name>
    <dbReference type="NCBI Taxonomy" id="1041766"/>
    <lineage>
        <taxon>Bacteria</taxon>
        <taxon>Pseudomonadati</taxon>
        <taxon>Verrucomicrobiota</taxon>
        <taxon>Methylacidimicrobium</taxon>
    </lineage>
</organism>
<feature type="compositionally biased region" description="Polar residues" evidence="1">
    <location>
        <begin position="53"/>
        <end position="70"/>
    </location>
</feature>
<sequence>MEQRHDSWMGNARTFLSWLHGYQDRRLGEKREKMSFFLQDPIPLARKLRQETNDLGNLGSTPNAAATQPESLAEEAGGGSFPAWAFGGILGKHTHAKATLESGFAARKPFAS</sequence>
<name>A0A5E6MCZ5_9BACT</name>
<gene>
    <name evidence="2" type="ORF">MAMC_00980</name>
</gene>